<reference evidence="2 3" key="1">
    <citation type="submission" date="2018-06" db="EMBL/GenBank/DDBJ databases">
        <authorList>
            <consortium name="Pathogen Informatics"/>
            <person name="Doyle S."/>
        </authorList>
    </citation>
    <scope>NUCLEOTIDE SEQUENCE [LARGE SCALE GENOMIC DNA]</scope>
    <source>
        <strain evidence="2 3">NCTC12119</strain>
    </source>
</reference>
<dbReference type="AlphaFoldDB" id="A0A381KQ85"/>
<evidence type="ECO:0000313" key="3">
    <source>
        <dbReference type="Proteomes" id="UP000255528"/>
    </source>
</evidence>
<organism evidence="2 3">
    <name type="scientific">Buttiauxella agrestis</name>
    <dbReference type="NCBI Taxonomy" id="82977"/>
    <lineage>
        <taxon>Bacteria</taxon>
        <taxon>Pseudomonadati</taxon>
        <taxon>Pseudomonadota</taxon>
        <taxon>Gammaproteobacteria</taxon>
        <taxon>Enterobacterales</taxon>
        <taxon>Enterobacteriaceae</taxon>
        <taxon>Buttiauxella</taxon>
    </lineage>
</organism>
<accession>A0A381KQ85</accession>
<proteinExistence type="predicted"/>
<evidence type="ECO:0000313" key="2">
    <source>
        <dbReference type="EMBL" id="SUY92815.1"/>
    </source>
</evidence>
<protein>
    <submittedName>
        <fullName evidence="2">Uncharacterized protein</fullName>
    </submittedName>
</protein>
<feature type="compositionally biased region" description="Low complexity" evidence="1">
    <location>
        <begin position="100"/>
        <end position="121"/>
    </location>
</feature>
<sequence length="543" mass="62081">MDISTIVDSFITTRFGHKQADIDEVFYEALLSSLVTKVQARLNKEIFASFANDPEMQKDLVVAILEKLHKGSEVTKPVDEQRSDDEKVPANTANQINDGPVVTSVASPSSSPVKEPESVPVSAVKVEPENNSNGVITGVLEPEDFNDELSELIPDDGIMGKNNKFPKEVQSHPLVLLRIPLFVAGRHNHKSTDLTDHESGKDIISRFSAQGYEGFDTVHIEGPTMNSLHFIVWNAIVRCFRETSKAELVKGEGTIVIPFTKFMDYSGVSAKNKRMKQREKIIEAMRDIKKQVIVIRNKKLLQAERYEQDPDVEVSAEVEEEGGLKEAVYDLISSYIIDQEKDTVQVSVSRTFFVMFSTYLIPIDQNILLKYKSELLRIVLLFINSLPASGNRHLTLKRIIERAKPQKETIRARDYHEVLELMLELKKTERVSFELIEAEDVDKIVFKNFSHTLQRTQNSEIQQPSLARRPKRTKSETDLQFLVRLKKWLNGIYLKIQKYSQDSGDQKLTFIRFNRIKSLCEDAALTETKDAREFFQKIYDLRK</sequence>
<gene>
    <name evidence="2" type="ORF">NCTC12119_04844</name>
</gene>
<evidence type="ECO:0000256" key="1">
    <source>
        <dbReference type="SAM" id="MobiDB-lite"/>
    </source>
</evidence>
<feature type="region of interest" description="Disordered" evidence="1">
    <location>
        <begin position="74"/>
        <end position="121"/>
    </location>
</feature>
<feature type="compositionally biased region" description="Basic and acidic residues" evidence="1">
    <location>
        <begin position="74"/>
        <end position="88"/>
    </location>
</feature>
<dbReference type="EMBL" id="UIGI01000002">
    <property type="protein sequence ID" value="SUY92815.1"/>
    <property type="molecule type" value="Genomic_DNA"/>
</dbReference>
<dbReference type="Proteomes" id="UP000255528">
    <property type="component" value="Unassembled WGS sequence"/>
</dbReference>
<dbReference type="RefSeq" id="WP_115632054.1">
    <property type="nucleotide sequence ID" value="NZ_UIGI01000002.1"/>
</dbReference>
<name>A0A381KQ85_9ENTR</name>